<name>A0A9D5B120_PEA</name>
<feature type="compositionally biased region" description="Basic and acidic residues" evidence="1">
    <location>
        <begin position="175"/>
        <end position="212"/>
    </location>
</feature>
<feature type="compositionally biased region" description="Basic and acidic residues" evidence="1">
    <location>
        <begin position="82"/>
        <end position="123"/>
    </location>
</feature>
<feature type="region of interest" description="Disordered" evidence="1">
    <location>
        <begin position="74"/>
        <end position="212"/>
    </location>
</feature>
<comment type="caution">
    <text evidence="2">The sequence shown here is derived from an EMBL/GenBank/DDBJ whole genome shotgun (WGS) entry which is preliminary data.</text>
</comment>
<organism evidence="2 3">
    <name type="scientific">Pisum sativum</name>
    <name type="common">Garden pea</name>
    <name type="synonym">Lathyrus oleraceus</name>
    <dbReference type="NCBI Taxonomy" id="3888"/>
    <lineage>
        <taxon>Eukaryota</taxon>
        <taxon>Viridiplantae</taxon>
        <taxon>Streptophyta</taxon>
        <taxon>Embryophyta</taxon>
        <taxon>Tracheophyta</taxon>
        <taxon>Spermatophyta</taxon>
        <taxon>Magnoliopsida</taxon>
        <taxon>eudicotyledons</taxon>
        <taxon>Gunneridae</taxon>
        <taxon>Pentapetalae</taxon>
        <taxon>rosids</taxon>
        <taxon>fabids</taxon>
        <taxon>Fabales</taxon>
        <taxon>Fabaceae</taxon>
        <taxon>Papilionoideae</taxon>
        <taxon>50 kb inversion clade</taxon>
        <taxon>NPAAA clade</taxon>
        <taxon>Hologalegina</taxon>
        <taxon>IRL clade</taxon>
        <taxon>Fabeae</taxon>
        <taxon>Lathyrus</taxon>
    </lineage>
</organism>
<sequence>MEILFNDTLASSHGKWALSQVNDLEKGIEIISEDCDEPDVEELARKRKIESRRVLAAVERGRTVPNWRPHLLGGGLGTTRVGGEEVIQRHSGRRTDYDHVESKHEKELHVERELDYEPDDHHGRYNQPGHGHRHADPEHDPDQYDHYEHQRGRGKYDEEDAHGDYNQPPDPDMIEDNHPTGEKSKSRDRDRNCDMDRDYHRSERSHPREYDY</sequence>
<proteinExistence type="predicted"/>
<protein>
    <submittedName>
        <fullName evidence="2">Uncharacterized protein</fullName>
    </submittedName>
</protein>
<dbReference type="EMBL" id="JAMSHJ010000003">
    <property type="protein sequence ID" value="KAI5426336.1"/>
    <property type="molecule type" value="Genomic_DNA"/>
</dbReference>
<dbReference type="Proteomes" id="UP001058974">
    <property type="component" value="Chromosome 3"/>
</dbReference>
<dbReference type="Gramene" id="Psat03G0194700-T1">
    <property type="protein sequence ID" value="KAI5426336.1"/>
    <property type="gene ID" value="KIW84_031947"/>
</dbReference>
<accession>A0A9D5B120</accession>
<evidence type="ECO:0000313" key="2">
    <source>
        <dbReference type="EMBL" id="KAI5426336.1"/>
    </source>
</evidence>
<dbReference type="AlphaFoldDB" id="A0A9D5B120"/>
<evidence type="ECO:0000256" key="1">
    <source>
        <dbReference type="SAM" id="MobiDB-lite"/>
    </source>
</evidence>
<reference evidence="2 3" key="1">
    <citation type="journal article" date="2022" name="Nat. Genet.">
        <title>Improved pea reference genome and pan-genome highlight genomic features and evolutionary characteristics.</title>
        <authorList>
            <person name="Yang T."/>
            <person name="Liu R."/>
            <person name="Luo Y."/>
            <person name="Hu S."/>
            <person name="Wang D."/>
            <person name="Wang C."/>
            <person name="Pandey M.K."/>
            <person name="Ge S."/>
            <person name="Xu Q."/>
            <person name="Li N."/>
            <person name="Li G."/>
            <person name="Huang Y."/>
            <person name="Saxena R.K."/>
            <person name="Ji Y."/>
            <person name="Li M."/>
            <person name="Yan X."/>
            <person name="He Y."/>
            <person name="Liu Y."/>
            <person name="Wang X."/>
            <person name="Xiang C."/>
            <person name="Varshney R.K."/>
            <person name="Ding H."/>
            <person name="Gao S."/>
            <person name="Zong X."/>
        </authorList>
    </citation>
    <scope>NUCLEOTIDE SEQUENCE [LARGE SCALE GENOMIC DNA]</scope>
    <source>
        <strain evidence="2 3">cv. Zhongwan 6</strain>
    </source>
</reference>
<keyword evidence="3" id="KW-1185">Reference proteome</keyword>
<gene>
    <name evidence="2" type="ORF">KIW84_031947</name>
</gene>
<feature type="compositionally biased region" description="Basic and acidic residues" evidence="1">
    <location>
        <begin position="134"/>
        <end position="156"/>
    </location>
</feature>
<evidence type="ECO:0000313" key="3">
    <source>
        <dbReference type="Proteomes" id="UP001058974"/>
    </source>
</evidence>